<feature type="coiled-coil region" evidence="1">
    <location>
        <begin position="102"/>
        <end position="136"/>
    </location>
</feature>
<dbReference type="Proteomes" id="UP000321034">
    <property type="component" value="Unassembled WGS sequence"/>
</dbReference>
<proteinExistence type="predicted"/>
<accession>A0A5C8I351</accession>
<keyword evidence="4" id="KW-1185">Reference proteome</keyword>
<dbReference type="Gene3D" id="3.30.450.40">
    <property type="match status" value="1"/>
</dbReference>
<keyword evidence="2" id="KW-0812">Transmembrane</keyword>
<evidence type="ECO:0000256" key="1">
    <source>
        <dbReference type="SAM" id="Coils"/>
    </source>
</evidence>
<name>A0A5C8I351_9MICO</name>
<dbReference type="SUPFAM" id="SSF55781">
    <property type="entry name" value="GAF domain-like"/>
    <property type="match status" value="1"/>
</dbReference>
<reference evidence="3 4" key="1">
    <citation type="submission" date="2019-08" db="EMBL/GenBank/DDBJ databases">
        <authorList>
            <person name="Dong K."/>
        </authorList>
    </citation>
    <scope>NUCLEOTIDE SEQUENCE [LARGE SCALE GENOMIC DNA]</scope>
    <source>
        <strain evidence="3 4">JCM14558</strain>
    </source>
</reference>
<dbReference type="AlphaFoldDB" id="A0A5C8I351"/>
<keyword evidence="1" id="KW-0175">Coiled coil</keyword>
<sequence length="331" mass="35893">MSLITRCLQRRLKILPRQYDAAMVEEKKKSPGDAFWVIFGTAIPILGAAGFAQFLAVGRAVPPVEMLDDAPPPPFWATEAFGWFAAAAVCAVLAVLFAVIAKVRESRKKGALERTNEELRTELEAANSEVDGAADARQEAVATARREQLIKLRDVFMRFASTTADMALQPLEERHGYLKMVANVAAEALAGMVGGRVHRPRAVVYLLYSDPTRMESIGHGGRGERPRPFEADTPRGDAALDFLDAKTTASYPNLDKVKPAGYEGTGSGYKTFISVPIWTANGVYGMVSLDAPKANSFDDGDVALTELTAELMSIPFEVGQDQDTPEPVDAE</sequence>
<evidence type="ECO:0000313" key="4">
    <source>
        <dbReference type="Proteomes" id="UP000321034"/>
    </source>
</evidence>
<feature type="transmembrane region" description="Helical" evidence="2">
    <location>
        <begin position="35"/>
        <end position="61"/>
    </location>
</feature>
<gene>
    <name evidence="3" type="ORF">FVP77_02190</name>
</gene>
<organism evidence="3 4">
    <name type="scientific">Microbacterium hatanonis</name>
    <dbReference type="NCBI Taxonomy" id="404366"/>
    <lineage>
        <taxon>Bacteria</taxon>
        <taxon>Bacillati</taxon>
        <taxon>Actinomycetota</taxon>
        <taxon>Actinomycetes</taxon>
        <taxon>Micrococcales</taxon>
        <taxon>Microbacteriaceae</taxon>
        <taxon>Microbacterium</taxon>
    </lineage>
</organism>
<protein>
    <submittedName>
        <fullName evidence="3">GAF domain-containing protein</fullName>
    </submittedName>
</protein>
<keyword evidence="2" id="KW-0472">Membrane</keyword>
<keyword evidence="2" id="KW-1133">Transmembrane helix</keyword>
<feature type="transmembrane region" description="Helical" evidence="2">
    <location>
        <begin position="81"/>
        <end position="101"/>
    </location>
</feature>
<evidence type="ECO:0000313" key="3">
    <source>
        <dbReference type="EMBL" id="TXK12313.1"/>
    </source>
</evidence>
<comment type="caution">
    <text evidence="3">The sequence shown here is derived from an EMBL/GenBank/DDBJ whole genome shotgun (WGS) entry which is preliminary data.</text>
</comment>
<evidence type="ECO:0000256" key="2">
    <source>
        <dbReference type="SAM" id="Phobius"/>
    </source>
</evidence>
<dbReference type="InterPro" id="IPR029016">
    <property type="entry name" value="GAF-like_dom_sf"/>
</dbReference>
<dbReference type="EMBL" id="VRSV01000001">
    <property type="protein sequence ID" value="TXK12313.1"/>
    <property type="molecule type" value="Genomic_DNA"/>
</dbReference>